<keyword evidence="2" id="KW-1185">Reference proteome</keyword>
<protein>
    <submittedName>
        <fullName evidence="1">Phosphatase</fullName>
    </submittedName>
</protein>
<gene>
    <name evidence="1" type="ORF">E5329_17610</name>
</gene>
<evidence type="ECO:0000313" key="1">
    <source>
        <dbReference type="EMBL" id="TGY93657.1"/>
    </source>
</evidence>
<organism evidence="1 2">
    <name type="scientific">Petralouisia muris</name>
    <dbReference type="NCBI Taxonomy" id="3032872"/>
    <lineage>
        <taxon>Bacteria</taxon>
        <taxon>Bacillati</taxon>
        <taxon>Bacillota</taxon>
        <taxon>Clostridia</taxon>
        <taxon>Lachnospirales</taxon>
        <taxon>Lachnospiraceae</taxon>
        <taxon>Petralouisia</taxon>
    </lineage>
</organism>
<accession>A0AC61RTA6</accession>
<reference evidence="1" key="1">
    <citation type="submission" date="2019-04" db="EMBL/GenBank/DDBJ databases">
        <title>Microbes associate with the intestines of laboratory mice.</title>
        <authorList>
            <person name="Navarre W."/>
            <person name="Wong E."/>
            <person name="Huang K."/>
            <person name="Tropini C."/>
            <person name="Ng K."/>
            <person name="Yu B."/>
        </authorList>
    </citation>
    <scope>NUCLEOTIDE SEQUENCE</scope>
    <source>
        <strain evidence="1">NM01_1-7b</strain>
    </source>
</reference>
<dbReference type="EMBL" id="SRYA01000039">
    <property type="protein sequence ID" value="TGY93657.1"/>
    <property type="molecule type" value="Genomic_DNA"/>
</dbReference>
<sequence length="240" mass="27484">MLDKMDLHTHTLMSGHAYNTRNEMIKAAEKRGLEIYGITEHAPAMPGSCHTMYFANFRVLPRKYKDMTVLYGAELNILDDAGRVDLPESLLREMDLAFASLHLPCYTPGTAKENTDTYVAAMKNPYINIIAHPDDARFPIDYERLVKAAREYHVILEVNNASLSPNSFRGDPREKYREMLELCMEWKVPVVMDSDAHADVLVGNHEFAKEMLEMVGFPGEMVVNYHRELLKEYINRGDLV</sequence>
<dbReference type="Proteomes" id="UP000304953">
    <property type="component" value="Unassembled WGS sequence"/>
</dbReference>
<comment type="caution">
    <text evidence="1">The sequence shown here is derived from an EMBL/GenBank/DDBJ whole genome shotgun (WGS) entry which is preliminary data.</text>
</comment>
<evidence type="ECO:0000313" key="2">
    <source>
        <dbReference type="Proteomes" id="UP000304953"/>
    </source>
</evidence>
<name>A0AC61RTA6_9FIRM</name>
<proteinExistence type="predicted"/>